<dbReference type="FunFam" id="3.40.50.200:FF:000007">
    <property type="entry name" value="Subtilisin-like serine protease"/>
    <property type="match status" value="1"/>
</dbReference>
<keyword evidence="2 5" id="KW-0645">Protease</keyword>
<dbReference type="InterPro" id="IPR023827">
    <property type="entry name" value="Peptidase_S8_Asp-AS"/>
</dbReference>
<proteinExistence type="inferred from homology"/>
<evidence type="ECO:0000313" key="8">
    <source>
        <dbReference type="EMBL" id="KAF2149199.1"/>
    </source>
</evidence>
<evidence type="ECO:0000259" key="7">
    <source>
        <dbReference type="Pfam" id="PF00082"/>
    </source>
</evidence>
<dbReference type="AlphaFoldDB" id="A0A9P4IUW3"/>
<keyword evidence="9" id="KW-1185">Reference proteome</keyword>
<accession>A0A9P4IUW3</accession>
<protein>
    <submittedName>
        <fullName evidence="8">Subtilisin-like protein</fullName>
    </submittedName>
</protein>
<gene>
    <name evidence="8" type="ORF">K461DRAFT_230873</name>
</gene>
<dbReference type="InterPro" id="IPR036852">
    <property type="entry name" value="Peptidase_S8/S53_dom_sf"/>
</dbReference>
<dbReference type="PANTHER" id="PTHR43806:SF58">
    <property type="entry name" value="ALKALINE PROTEASE 1-RELATED"/>
    <property type="match status" value="1"/>
</dbReference>
<dbReference type="Proteomes" id="UP000799439">
    <property type="component" value="Unassembled WGS sequence"/>
</dbReference>
<keyword evidence="3 5" id="KW-0378">Hydrolase</keyword>
<name>A0A9P4IUW3_9PEZI</name>
<dbReference type="GO" id="GO:0004252">
    <property type="term" value="F:serine-type endopeptidase activity"/>
    <property type="evidence" value="ECO:0007669"/>
    <property type="project" value="UniProtKB-UniRule"/>
</dbReference>
<dbReference type="OrthoDB" id="206201at2759"/>
<dbReference type="CDD" id="cd04077">
    <property type="entry name" value="Peptidases_S8_PCSK9_ProteinaseK_like"/>
    <property type="match status" value="1"/>
</dbReference>
<dbReference type="Gene3D" id="3.40.50.200">
    <property type="entry name" value="Peptidase S8/S53 domain"/>
    <property type="match status" value="1"/>
</dbReference>
<comment type="similarity">
    <text evidence="1 5 6">Belongs to the peptidase S8 family.</text>
</comment>
<dbReference type="InterPro" id="IPR023828">
    <property type="entry name" value="Peptidase_S8_Ser-AS"/>
</dbReference>
<dbReference type="Pfam" id="PF00082">
    <property type="entry name" value="Peptidase_S8"/>
    <property type="match status" value="1"/>
</dbReference>
<evidence type="ECO:0000256" key="1">
    <source>
        <dbReference type="ARBA" id="ARBA00011073"/>
    </source>
</evidence>
<feature type="active site" description="Charge relay system" evidence="5">
    <location>
        <position position="251"/>
    </location>
</feature>
<dbReference type="InterPro" id="IPR050131">
    <property type="entry name" value="Peptidase_S8_subtilisin-like"/>
</dbReference>
<feature type="domain" description="Peptidase S8/S53" evidence="7">
    <location>
        <begin position="53"/>
        <end position="287"/>
    </location>
</feature>
<dbReference type="InterPro" id="IPR000209">
    <property type="entry name" value="Peptidase_S8/S53_dom"/>
</dbReference>
<keyword evidence="4 5" id="KW-0720">Serine protease</keyword>
<evidence type="ECO:0000256" key="6">
    <source>
        <dbReference type="RuleBase" id="RU003355"/>
    </source>
</evidence>
<organism evidence="8 9">
    <name type="scientific">Myriangium duriaei CBS 260.36</name>
    <dbReference type="NCBI Taxonomy" id="1168546"/>
    <lineage>
        <taxon>Eukaryota</taxon>
        <taxon>Fungi</taxon>
        <taxon>Dikarya</taxon>
        <taxon>Ascomycota</taxon>
        <taxon>Pezizomycotina</taxon>
        <taxon>Dothideomycetes</taxon>
        <taxon>Dothideomycetidae</taxon>
        <taxon>Myriangiales</taxon>
        <taxon>Myriangiaceae</taxon>
        <taxon>Myriangium</taxon>
    </lineage>
</organism>
<sequence>LSTHSDIEHIETDELWTLLGMVTQPQPPWGLNAISHRGLGDEDKGYTYDSSAGKGTYAYIIDSGIDAEHIEFENRATLGFNVFQSKPPIDKMGHGTHVAGIIGSKTFGVAKRCNLIGVKVSHCFATYNSAILKGVSWAVQDILAKKRKHKSVINISMGGLKSTAFNRAVEAAVNAGVVTVVAAGNARMPVSWSSPGSAKGAIVVGATGKAYKRAWFSNYGKNVTLFAPGVHVPSTWIGGQHDRNKTLSGTSAAAPHVAGIALYLQAMCKIEDINALRATLVKLATAKVVSDAKGSPNLFAYNGGGSFCSMVIGDGT</sequence>
<reference evidence="8" key="1">
    <citation type="journal article" date="2020" name="Stud. Mycol.">
        <title>101 Dothideomycetes genomes: a test case for predicting lifestyles and emergence of pathogens.</title>
        <authorList>
            <person name="Haridas S."/>
            <person name="Albert R."/>
            <person name="Binder M."/>
            <person name="Bloem J."/>
            <person name="Labutti K."/>
            <person name="Salamov A."/>
            <person name="Andreopoulos B."/>
            <person name="Baker S."/>
            <person name="Barry K."/>
            <person name="Bills G."/>
            <person name="Bluhm B."/>
            <person name="Cannon C."/>
            <person name="Castanera R."/>
            <person name="Culley D."/>
            <person name="Daum C."/>
            <person name="Ezra D."/>
            <person name="Gonzalez J."/>
            <person name="Henrissat B."/>
            <person name="Kuo A."/>
            <person name="Liang C."/>
            <person name="Lipzen A."/>
            <person name="Lutzoni F."/>
            <person name="Magnuson J."/>
            <person name="Mondo S."/>
            <person name="Nolan M."/>
            <person name="Ohm R."/>
            <person name="Pangilinan J."/>
            <person name="Park H.-J."/>
            <person name="Ramirez L."/>
            <person name="Alfaro M."/>
            <person name="Sun H."/>
            <person name="Tritt A."/>
            <person name="Yoshinaga Y."/>
            <person name="Zwiers L.-H."/>
            <person name="Turgeon B."/>
            <person name="Goodwin S."/>
            <person name="Spatafora J."/>
            <person name="Crous P."/>
            <person name="Grigoriev I."/>
        </authorList>
    </citation>
    <scope>NUCLEOTIDE SEQUENCE</scope>
    <source>
        <strain evidence="8">CBS 260.36</strain>
    </source>
</reference>
<dbReference type="SUPFAM" id="SSF52743">
    <property type="entry name" value="Subtilisin-like"/>
    <property type="match status" value="1"/>
</dbReference>
<feature type="non-terminal residue" evidence="8">
    <location>
        <position position="1"/>
    </location>
</feature>
<dbReference type="PANTHER" id="PTHR43806">
    <property type="entry name" value="PEPTIDASE S8"/>
    <property type="match status" value="1"/>
</dbReference>
<dbReference type="PROSITE" id="PS00137">
    <property type="entry name" value="SUBTILASE_HIS"/>
    <property type="match status" value="1"/>
</dbReference>
<evidence type="ECO:0000256" key="5">
    <source>
        <dbReference type="PROSITE-ProRule" id="PRU01240"/>
    </source>
</evidence>
<feature type="active site" description="Charge relay system" evidence="5">
    <location>
        <position position="94"/>
    </location>
</feature>
<evidence type="ECO:0000256" key="2">
    <source>
        <dbReference type="ARBA" id="ARBA00022670"/>
    </source>
</evidence>
<dbReference type="EMBL" id="ML996091">
    <property type="protein sequence ID" value="KAF2149199.1"/>
    <property type="molecule type" value="Genomic_DNA"/>
</dbReference>
<dbReference type="PROSITE" id="PS51892">
    <property type="entry name" value="SUBTILASE"/>
    <property type="match status" value="1"/>
</dbReference>
<comment type="caution">
    <text evidence="8">The sequence shown here is derived from an EMBL/GenBank/DDBJ whole genome shotgun (WGS) entry which is preliminary data.</text>
</comment>
<feature type="active site" description="Charge relay system" evidence="5">
    <location>
        <position position="62"/>
    </location>
</feature>
<evidence type="ECO:0000256" key="3">
    <source>
        <dbReference type="ARBA" id="ARBA00022801"/>
    </source>
</evidence>
<dbReference type="InterPro" id="IPR015500">
    <property type="entry name" value="Peptidase_S8_subtilisin-rel"/>
</dbReference>
<dbReference type="GO" id="GO:0006508">
    <property type="term" value="P:proteolysis"/>
    <property type="evidence" value="ECO:0007669"/>
    <property type="project" value="UniProtKB-KW"/>
</dbReference>
<evidence type="ECO:0000313" key="9">
    <source>
        <dbReference type="Proteomes" id="UP000799439"/>
    </source>
</evidence>
<dbReference type="InterPro" id="IPR034193">
    <property type="entry name" value="PCSK9_ProteinaseK-like"/>
</dbReference>
<evidence type="ECO:0000256" key="4">
    <source>
        <dbReference type="ARBA" id="ARBA00022825"/>
    </source>
</evidence>
<dbReference type="PROSITE" id="PS00138">
    <property type="entry name" value="SUBTILASE_SER"/>
    <property type="match status" value="1"/>
</dbReference>
<dbReference type="PROSITE" id="PS00136">
    <property type="entry name" value="SUBTILASE_ASP"/>
    <property type="match status" value="1"/>
</dbReference>
<dbReference type="InterPro" id="IPR022398">
    <property type="entry name" value="Peptidase_S8_His-AS"/>
</dbReference>
<dbReference type="PRINTS" id="PR00723">
    <property type="entry name" value="SUBTILISIN"/>
</dbReference>